<dbReference type="InterPro" id="IPR051791">
    <property type="entry name" value="Pra-immunoreactive"/>
</dbReference>
<gene>
    <name evidence="8" type="ORF">SAMN04488051_101273</name>
</gene>
<protein>
    <submittedName>
        <fullName evidence="8">RDD family protein</fullName>
    </submittedName>
</protein>
<evidence type="ECO:0000259" key="7">
    <source>
        <dbReference type="Pfam" id="PF06271"/>
    </source>
</evidence>
<dbReference type="Proteomes" id="UP000198773">
    <property type="component" value="Unassembled WGS sequence"/>
</dbReference>
<evidence type="ECO:0000256" key="1">
    <source>
        <dbReference type="ARBA" id="ARBA00004651"/>
    </source>
</evidence>
<sequence>MFEQAPRAGFARRLAAIIYDVLVLCAVIMAAAGMAFALVIGLEHTGLLDLSAYEDTAAFFGQGLQRWLYLLYLLSAGVGFYAYFWLRAGQTLGMKAWRLLLLQQNGQQLTPAQAILRALLAVGGLGNFWLFLRWGKGLALQDQLTNTQMVLISKEQSKQLNLYKTAR</sequence>
<dbReference type="OrthoDB" id="9793824at2"/>
<organism evidence="8 9">
    <name type="scientific">Alkalimonas amylolytica</name>
    <dbReference type="NCBI Taxonomy" id="152573"/>
    <lineage>
        <taxon>Bacteria</taxon>
        <taxon>Pseudomonadati</taxon>
        <taxon>Pseudomonadota</taxon>
        <taxon>Gammaproteobacteria</taxon>
        <taxon>Alkalimonas</taxon>
    </lineage>
</organism>
<evidence type="ECO:0000256" key="2">
    <source>
        <dbReference type="ARBA" id="ARBA00022475"/>
    </source>
</evidence>
<keyword evidence="5 6" id="KW-0472">Membrane</keyword>
<dbReference type="STRING" id="152573.SAMN04488051_101273"/>
<keyword evidence="2" id="KW-1003">Cell membrane</keyword>
<evidence type="ECO:0000256" key="4">
    <source>
        <dbReference type="ARBA" id="ARBA00022989"/>
    </source>
</evidence>
<evidence type="ECO:0000313" key="8">
    <source>
        <dbReference type="EMBL" id="SDZ99493.1"/>
    </source>
</evidence>
<evidence type="ECO:0000256" key="5">
    <source>
        <dbReference type="ARBA" id="ARBA00023136"/>
    </source>
</evidence>
<dbReference type="GO" id="GO:0005886">
    <property type="term" value="C:plasma membrane"/>
    <property type="evidence" value="ECO:0007669"/>
    <property type="project" value="UniProtKB-SubCell"/>
</dbReference>
<evidence type="ECO:0000313" key="9">
    <source>
        <dbReference type="Proteomes" id="UP000198773"/>
    </source>
</evidence>
<reference evidence="8 9" key="1">
    <citation type="submission" date="2016-10" db="EMBL/GenBank/DDBJ databases">
        <authorList>
            <person name="de Groot N.N."/>
        </authorList>
    </citation>
    <scope>NUCLEOTIDE SEQUENCE [LARGE SCALE GENOMIC DNA]</scope>
    <source>
        <strain evidence="8 9">CGMCC 1.3430</strain>
    </source>
</reference>
<feature type="transmembrane region" description="Helical" evidence="6">
    <location>
        <begin position="21"/>
        <end position="42"/>
    </location>
</feature>
<evidence type="ECO:0000256" key="6">
    <source>
        <dbReference type="SAM" id="Phobius"/>
    </source>
</evidence>
<keyword evidence="9" id="KW-1185">Reference proteome</keyword>
<name>A0A1H3XJK1_ALKAM</name>
<keyword evidence="3 6" id="KW-0812">Transmembrane</keyword>
<evidence type="ECO:0000256" key="3">
    <source>
        <dbReference type="ARBA" id="ARBA00022692"/>
    </source>
</evidence>
<dbReference type="EMBL" id="FNRM01000001">
    <property type="protein sequence ID" value="SDZ99493.1"/>
    <property type="molecule type" value="Genomic_DNA"/>
</dbReference>
<dbReference type="RefSeq" id="WP_091338281.1">
    <property type="nucleotide sequence ID" value="NZ_FNRM01000001.1"/>
</dbReference>
<dbReference type="InterPro" id="IPR010432">
    <property type="entry name" value="RDD"/>
</dbReference>
<keyword evidence="4 6" id="KW-1133">Transmembrane helix</keyword>
<dbReference type="PANTHER" id="PTHR36115">
    <property type="entry name" value="PROLINE-RICH ANTIGEN HOMOLOG-RELATED"/>
    <property type="match status" value="1"/>
</dbReference>
<dbReference type="PANTHER" id="PTHR36115:SF10">
    <property type="entry name" value="RDD DOMAIN-CONTAINING PROTEIN"/>
    <property type="match status" value="1"/>
</dbReference>
<accession>A0A1H3XJK1</accession>
<feature type="domain" description="RDD" evidence="7">
    <location>
        <begin position="8"/>
        <end position="131"/>
    </location>
</feature>
<comment type="subcellular location">
    <subcellularLocation>
        <location evidence="1">Cell membrane</location>
        <topology evidence="1">Multi-pass membrane protein</topology>
    </subcellularLocation>
</comment>
<dbReference type="Pfam" id="PF06271">
    <property type="entry name" value="RDD"/>
    <property type="match status" value="1"/>
</dbReference>
<feature type="transmembrane region" description="Helical" evidence="6">
    <location>
        <begin position="67"/>
        <end position="86"/>
    </location>
</feature>
<proteinExistence type="predicted"/>
<dbReference type="AlphaFoldDB" id="A0A1H3XJK1"/>